<evidence type="ECO:0000313" key="2">
    <source>
        <dbReference type="Proteomes" id="UP001418796"/>
    </source>
</evidence>
<evidence type="ECO:0000313" key="1">
    <source>
        <dbReference type="EMBL" id="MEN0643960.1"/>
    </source>
</evidence>
<keyword evidence="2" id="KW-1185">Reference proteome</keyword>
<proteinExistence type="predicted"/>
<name>A0ABU9VJ72_9BACI</name>
<accession>A0ABU9VJ72</accession>
<reference evidence="1 2" key="1">
    <citation type="submission" date="2024-03" db="EMBL/GenBank/DDBJ databases">
        <title>Bacilli Hybrid Assemblies.</title>
        <authorList>
            <person name="Kovac J."/>
        </authorList>
    </citation>
    <scope>NUCLEOTIDE SEQUENCE [LARGE SCALE GENOMIC DNA]</scope>
    <source>
        <strain evidence="1 2">FSL R7-0666</strain>
    </source>
</reference>
<comment type="caution">
    <text evidence="1">The sequence shown here is derived from an EMBL/GenBank/DDBJ whole genome shotgun (WGS) entry which is preliminary data.</text>
</comment>
<sequence length="101" mass="11851">MFNMYYSSLIQELLPLQVEKRFISGFCFLYIQTELPAEQLERLINTFAARICHNKKITYECSPVRSITGGHIFRMRFLPPSGKMFCCGNECTDCVREIRKK</sequence>
<gene>
    <name evidence="1" type="ORF">MKY91_12430</name>
</gene>
<dbReference type="RefSeq" id="WP_343130754.1">
    <property type="nucleotide sequence ID" value="NZ_JBCITK010000001.1"/>
</dbReference>
<organism evidence="1 2">
    <name type="scientific">Alkalicoccobacillus gibsonii</name>
    <dbReference type="NCBI Taxonomy" id="79881"/>
    <lineage>
        <taxon>Bacteria</taxon>
        <taxon>Bacillati</taxon>
        <taxon>Bacillota</taxon>
        <taxon>Bacilli</taxon>
        <taxon>Bacillales</taxon>
        <taxon>Bacillaceae</taxon>
        <taxon>Alkalicoccobacillus</taxon>
    </lineage>
</organism>
<protein>
    <submittedName>
        <fullName evidence="1">Uncharacterized protein</fullName>
    </submittedName>
</protein>
<dbReference type="EMBL" id="JBCITK010000001">
    <property type="protein sequence ID" value="MEN0643960.1"/>
    <property type="molecule type" value="Genomic_DNA"/>
</dbReference>
<dbReference type="Proteomes" id="UP001418796">
    <property type="component" value="Unassembled WGS sequence"/>
</dbReference>